<sequence length="752" mass="80668">MQGSTDEKDVLIEAVEETLKAYLSVAPDHLENNGLQGSFVALGILPQTTTETCCIPVFDVDGAPALMVILSSSERWFRFEPSDRRFAQSIGAIIIGSLLRERALESDRAKLAFISQVSHELRTPLHGINSQIELIREPAVRQFSSPSQLRKLSPLLDVADVCLESLSDVLNDTLDFSKLTNSSAHEVAELQKRSLAYADLAALIEGVMKSTWVRKQRGDLVSVDLGLDRDGAPGAEEVRKATVDLVFEVEQRREGWGVMVDVGGMKRVLLNIVGNALKFTHSGSVHITLRELCLLAPPIDTPESKGKPLSTPLLDQQRKRGFVAIFVRDTGIGMSDEFLRDGTLFTPFKQANPFANGAGLGLSICDTIVKRMGGRIDVTSKLGHGTEMIVTLPLDFVSSSTCASSTTSGPPRAPYSSPIFTRRVISDELGKLLQPGPSHILAPTSSPSSVDNAALSATSPSPVPASPSSMPHTLLPPIDFEDAVKAAQATLRSTSTNTPVRDEGGTTVIHALADREHLVVEAAKLSISSSQGVEPTTLPMVSSRALSEADAKKQQPATAVELTAPELLSLKPLPQLVKEETEGRKKHSVAPGVRVLFADDNPVARNILTKLLAGKVKSRPSFGRGSFLSAEGLTGIAFTAAEDGQEAVDRFKAGNGSYSLFLADVQMPRKDGIEAAFEMRTHERLSGWAPCRIIALTGLSNSADMQKALGPGGSVDAWLVKGGKSLRVILEEIAKLQSEMDEEAERQRAGSA</sequence>
<name>A0A0D6ELS0_SPOSA</name>
<evidence type="ECO:0000256" key="5">
    <source>
        <dbReference type="ARBA" id="ARBA00022777"/>
    </source>
</evidence>
<dbReference type="InterPro" id="IPR004358">
    <property type="entry name" value="Sig_transdc_His_kin-like_C"/>
</dbReference>
<keyword evidence="11" id="KW-1185">Reference proteome</keyword>
<dbReference type="Pfam" id="PF00512">
    <property type="entry name" value="HisKA"/>
    <property type="match status" value="1"/>
</dbReference>
<dbReference type="SUPFAM" id="SSF47384">
    <property type="entry name" value="Homodimeric domain of signal transducing histidine kinase"/>
    <property type="match status" value="1"/>
</dbReference>
<dbReference type="InterPro" id="IPR001789">
    <property type="entry name" value="Sig_transdc_resp-reg_receiver"/>
</dbReference>
<evidence type="ECO:0000256" key="2">
    <source>
        <dbReference type="ARBA" id="ARBA00012438"/>
    </source>
</evidence>
<dbReference type="SMART" id="SM00388">
    <property type="entry name" value="HisKA"/>
    <property type="match status" value="1"/>
</dbReference>
<evidence type="ECO:0000256" key="6">
    <source>
        <dbReference type="PROSITE-ProRule" id="PRU00169"/>
    </source>
</evidence>
<dbReference type="InterPro" id="IPR003661">
    <property type="entry name" value="HisK_dim/P_dom"/>
</dbReference>
<dbReference type="PANTHER" id="PTHR43047:SF72">
    <property type="entry name" value="OSMOSENSING HISTIDINE PROTEIN KINASE SLN1"/>
    <property type="match status" value="1"/>
</dbReference>
<dbReference type="GO" id="GO:0005886">
    <property type="term" value="C:plasma membrane"/>
    <property type="evidence" value="ECO:0007669"/>
    <property type="project" value="TreeGrafter"/>
</dbReference>
<dbReference type="EC" id="2.7.13.3" evidence="2"/>
<evidence type="ECO:0000259" key="8">
    <source>
        <dbReference type="PROSITE" id="PS50109"/>
    </source>
</evidence>
<organism evidence="10 11">
    <name type="scientific">Sporidiobolus salmonicolor</name>
    <name type="common">Yeast-like fungus</name>
    <name type="synonym">Sporobolomyces salmonicolor</name>
    <dbReference type="NCBI Taxonomy" id="5005"/>
    <lineage>
        <taxon>Eukaryota</taxon>
        <taxon>Fungi</taxon>
        <taxon>Dikarya</taxon>
        <taxon>Basidiomycota</taxon>
        <taxon>Pucciniomycotina</taxon>
        <taxon>Microbotryomycetes</taxon>
        <taxon>Sporidiobolales</taxon>
        <taxon>Sporidiobolaceae</taxon>
        <taxon>Sporobolomyces</taxon>
    </lineage>
</organism>
<dbReference type="OrthoDB" id="60033at2759"/>
<feature type="domain" description="Response regulatory" evidence="9">
    <location>
        <begin position="594"/>
        <end position="736"/>
    </location>
</feature>
<dbReference type="InterPro" id="IPR003594">
    <property type="entry name" value="HATPase_dom"/>
</dbReference>
<dbReference type="SMART" id="SM00448">
    <property type="entry name" value="REC"/>
    <property type="match status" value="1"/>
</dbReference>
<dbReference type="CDD" id="cd17546">
    <property type="entry name" value="REC_hyHK_CKI1_RcsC-like"/>
    <property type="match status" value="1"/>
</dbReference>
<dbReference type="Gene3D" id="1.10.287.130">
    <property type="match status" value="1"/>
</dbReference>
<feature type="region of interest" description="Disordered" evidence="7">
    <location>
        <begin position="435"/>
        <end position="470"/>
    </location>
</feature>
<keyword evidence="4" id="KW-0808">Transferase</keyword>
<dbReference type="SUPFAM" id="SSF55874">
    <property type="entry name" value="ATPase domain of HSP90 chaperone/DNA topoisomerase II/histidine kinase"/>
    <property type="match status" value="1"/>
</dbReference>
<dbReference type="PROSITE" id="PS50110">
    <property type="entry name" value="RESPONSE_REGULATORY"/>
    <property type="match status" value="1"/>
</dbReference>
<dbReference type="Pfam" id="PF02518">
    <property type="entry name" value="HATPase_c"/>
    <property type="match status" value="1"/>
</dbReference>
<dbReference type="InterPro" id="IPR011006">
    <property type="entry name" value="CheY-like_superfamily"/>
</dbReference>
<dbReference type="PANTHER" id="PTHR43047">
    <property type="entry name" value="TWO-COMPONENT HISTIDINE PROTEIN KINASE"/>
    <property type="match status" value="1"/>
</dbReference>
<gene>
    <name evidence="10" type="primary">SPOSA6832_02223</name>
</gene>
<protein>
    <recommendedName>
        <fullName evidence="2">histidine kinase</fullName>
        <ecNumber evidence="2">2.7.13.3</ecNumber>
    </recommendedName>
</protein>
<keyword evidence="5" id="KW-0418">Kinase</keyword>
<dbReference type="Gene3D" id="3.40.50.2300">
    <property type="match status" value="1"/>
</dbReference>
<dbReference type="GO" id="GO:0000155">
    <property type="term" value="F:phosphorelay sensor kinase activity"/>
    <property type="evidence" value="ECO:0007669"/>
    <property type="project" value="InterPro"/>
</dbReference>
<dbReference type="SMART" id="SM00387">
    <property type="entry name" value="HATPase_c"/>
    <property type="match status" value="1"/>
</dbReference>
<dbReference type="AlphaFoldDB" id="A0A0D6ELS0"/>
<feature type="domain" description="Histidine kinase" evidence="8">
    <location>
        <begin position="116"/>
        <end position="396"/>
    </location>
</feature>
<dbReference type="Pfam" id="PF00072">
    <property type="entry name" value="Response_reg"/>
    <property type="match status" value="1"/>
</dbReference>
<comment type="catalytic activity">
    <reaction evidence="1">
        <text>ATP + protein L-histidine = ADP + protein N-phospho-L-histidine.</text>
        <dbReference type="EC" id="2.7.13.3"/>
    </reaction>
</comment>
<evidence type="ECO:0000313" key="10">
    <source>
        <dbReference type="EMBL" id="CEQ40580.1"/>
    </source>
</evidence>
<dbReference type="CDD" id="cd00082">
    <property type="entry name" value="HisKA"/>
    <property type="match status" value="1"/>
</dbReference>
<reference evidence="11" key="1">
    <citation type="submission" date="2015-02" db="EMBL/GenBank/DDBJ databases">
        <authorList>
            <person name="Gon?alves P."/>
        </authorList>
    </citation>
    <scope>NUCLEOTIDE SEQUENCE [LARGE SCALE GENOMIC DNA]</scope>
</reference>
<dbReference type="InterPro" id="IPR036097">
    <property type="entry name" value="HisK_dim/P_sf"/>
</dbReference>
<dbReference type="InterPro" id="IPR036890">
    <property type="entry name" value="HATPase_C_sf"/>
</dbReference>
<dbReference type="PRINTS" id="PR00344">
    <property type="entry name" value="BCTRLSENSOR"/>
</dbReference>
<evidence type="ECO:0000256" key="1">
    <source>
        <dbReference type="ARBA" id="ARBA00000085"/>
    </source>
</evidence>
<evidence type="ECO:0000259" key="9">
    <source>
        <dbReference type="PROSITE" id="PS50110"/>
    </source>
</evidence>
<dbReference type="InterPro" id="IPR005467">
    <property type="entry name" value="His_kinase_dom"/>
</dbReference>
<evidence type="ECO:0000256" key="4">
    <source>
        <dbReference type="ARBA" id="ARBA00022679"/>
    </source>
</evidence>
<feature type="modified residue" description="4-aspartylphosphate" evidence="6">
    <location>
        <position position="664"/>
    </location>
</feature>
<evidence type="ECO:0000256" key="3">
    <source>
        <dbReference type="ARBA" id="ARBA00022553"/>
    </source>
</evidence>
<keyword evidence="3 6" id="KW-0597">Phosphoprotein</keyword>
<dbReference type="GO" id="GO:0009927">
    <property type="term" value="F:histidine phosphotransfer kinase activity"/>
    <property type="evidence" value="ECO:0007669"/>
    <property type="project" value="TreeGrafter"/>
</dbReference>
<accession>A0A0D6ELS0</accession>
<dbReference type="Proteomes" id="UP000243876">
    <property type="component" value="Unassembled WGS sequence"/>
</dbReference>
<dbReference type="EMBL" id="CENE01000007">
    <property type="protein sequence ID" value="CEQ40580.1"/>
    <property type="molecule type" value="Genomic_DNA"/>
</dbReference>
<dbReference type="SUPFAM" id="SSF52172">
    <property type="entry name" value="CheY-like"/>
    <property type="match status" value="1"/>
</dbReference>
<evidence type="ECO:0000256" key="7">
    <source>
        <dbReference type="SAM" id="MobiDB-lite"/>
    </source>
</evidence>
<dbReference type="PROSITE" id="PS50109">
    <property type="entry name" value="HIS_KIN"/>
    <property type="match status" value="1"/>
</dbReference>
<dbReference type="Gene3D" id="3.30.565.10">
    <property type="entry name" value="Histidine kinase-like ATPase, C-terminal domain"/>
    <property type="match status" value="1"/>
</dbReference>
<evidence type="ECO:0000313" key="11">
    <source>
        <dbReference type="Proteomes" id="UP000243876"/>
    </source>
</evidence>
<proteinExistence type="predicted"/>